<name>A0A285PLF4_9HYPH</name>
<keyword evidence="1" id="KW-1133">Transmembrane helix</keyword>
<dbReference type="InterPro" id="IPR051082">
    <property type="entry name" value="Pentapeptide-BTB/POZ_domain"/>
</dbReference>
<evidence type="ECO:0000313" key="3">
    <source>
        <dbReference type="Proteomes" id="UP000219439"/>
    </source>
</evidence>
<dbReference type="PANTHER" id="PTHR14136:SF17">
    <property type="entry name" value="BTB_POZ DOMAIN-CONTAINING PROTEIN KCTD9"/>
    <property type="match status" value="1"/>
</dbReference>
<sequence length="471" mass="50750">MDGRLILAFALGAGSVLAVLLWFFLGDFGITWPAGLESQESLSAIVRNWGLLPLALIGMGLAVWRSKIASDQRNIAQQAQFADRYAKAASMLSDSALSIREAGIFALKELALADPEGHYIPAQSLLCSFIRDRSKVYQPDNQTLPPVPKSGYDSTQCESDIKEALRAFLMLRTPETKNIEDRQKWRPDLNGSHLVGIDVRYARPDRWKRIRVPNEVIPAEGIPIRLEFVGADPVRVDLSGVNLMEVNLSGAKLEGADLSEANLGRADLREASLFDANLREANLVGANLGEATLSGADLSDADLSEANLVEAKLESANLGEARLVRADLRKVNFVGAKLNSASLWEANLFGACLNDAELGRAVLNEVDLSEAYLYRANLSGARLCGANLRRAQLDGANLSNACMCRTSLSDANFNGADLSKTCMCDASLSGANFSGANLNGICPNGARLIQAITEGTQGSNVQIDRKDIPET</sequence>
<dbReference type="PANTHER" id="PTHR14136">
    <property type="entry name" value="BTB_POZ DOMAIN-CONTAINING PROTEIN KCTD9"/>
    <property type="match status" value="1"/>
</dbReference>
<dbReference type="Gene3D" id="2.160.20.80">
    <property type="entry name" value="E3 ubiquitin-protein ligase SopA"/>
    <property type="match status" value="2"/>
</dbReference>
<dbReference type="EMBL" id="OBEL01000006">
    <property type="protein sequence ID" value="SNZ20936.1"/>
    <property type="molecule type" value="Genomic_DNA"/>
</dbReference>
<evidence type="ECO:0000313" key="2">
    <source>
        <dbReference type="EMBL" id="SNZ20936.1"/>
    </source>
</evidence>
<accession>A0A285PLF4</accession>
<dbReference type="Pfam" id="PF00805">
    <property type="entry name" value="Pentapeptide"/>
    <property type="match status" value="2"/>
</dbReference>
<reference evidence="2 3" key="1">
    <citation type="submission" date="2017-09" db="EMBL/GenBank/DDBJ databases">
        <authorList>
            <person name="Ehlers B."/>
            <person name="Leendertz F.H."/>
        </authorList>
    </citation>
    <scope>NUCLEOTIDE SEQUENCE [LARGE SCALE GENOMIC DNA]</scope>
    <source>
        <strain evidence="2 3">DSM 18289</strain>
    </source>
</reference>
<proteinExistence type="predicted"/>
<keyword evidence="1" id="KW-0472">Membrane</keyword>
<feature type="transmembrane region" description="Helical" evidence="1">
    <location>
        <begin position="45"/>
        <end position="64"/>
    </location>
</feature>
<dbReference type="InterPro" id="IPR001646">
    <property type="entry name" value="5peptide_repeat"/>
</dbReference>
<dbReference type="AlphaFoldDB" id="A0A285PLF4"/>
<gene>
    <name evidence="2" type="ORF">SAMN06265368_4050</name>
</gene>
<dbReference type="SUPFAM" id="SSF141571">
    <property type="entry name" value="Pentapeptide repeat-like"/>
    <property type="match status" value="2"/>
</dbReference>
<dbReference type="Proteomes" id="UP000219439">
    <property type="component" value="Unassembled WGS sequence"/>
</dbReference>
<organism evidence="2 3">
    <name type="scientific">Cohaesibacter gelatinilyticus</name>
    <dbReference type="NCBI Taxonomy" id="372072"/>
    <lineage>
        <taxon>Bacteria</taxon>
        <taxon>Pseudomonadati</taxon>
        <taxon>Pseudomonadota</taxon>
        <taxon>Alphaproteobacteria</taxon>
        <taxon>Hyphomicrobiales</taxon>
        <taxon>Cohaesibacteraceae</taxon>
    </lineage>
</organism>
<protein>
    <submittedName>
        <fullName evidence="2">Uncharacterized protein YjbI, contains pentapeptide repeats</fullName>
    </submittedName>
</protein>
<keyword evidence="1" id="KW-0812">Transmembrane</keyword>
<evidence type="ECO:0000256" key="1">
    <source>
        <dbReference type="SAM" id="Phobius"/>
    </source>
</evidence>
<feature type="transmembrane region" description="Helical" evidence="1">
    <location>
        <begin position="5"/>
        <end position="25"/>
    </location>
</feature>
<keyword evidence="3" id="KW-1185">Reference proteome</keyword>